<keyword evidence="4 8" id="KW-0297">G-protein coupled receptor</keyword>
<dbReference type="GO" id="GO:0016020">
    <property type="term" value="C:membrane"/>
    <property type="evidence" value="ECO:0007669"/>
    <property type="project" value="UniProtKB-SubCell"/>
</dbReference>
<dbReference type="PROSITE" id="PS00237">
    <property type="entry name" value="G_PROTEIN_RECEP_F1_1"/>
    <property type="match status" value="1"/>
</dbReference>
<dbReference type="Pfam" id="PF00001">
    <property type="entry name" value="7tm_1"/>
    <property type="match status" value="1"/>
</dbReference>
<evidence type="ECO:0000256" key="5">
    <source>
        <dbReference type="ARBA" id="ARBA00023136"/>
    </source>
</evidence>
<keyword evidence="5 9" id="KW-0472">Membrane</keyword>
<dbReference type="GO" id="GO:0004930">
    <property type="term" value="F:G protein-coupled receptor activity"/>
    <property type="evidence" value="ECO:0007669"/>
    <property type="project" value="UniProtKB-KW"/>
</dbReference>
<dbReference type="CDD" id="cd00637">
    <property type="entry name" value="7tm_classA_rhodopsin-like"/>
    <property type="match status" value="1"/>
</dbReference>
<evidence type="ECO:0000256" key="4">
    <source>
        <dbReference type="ARBA" id="ARBA00023040"/>
    </source>
</evidence>
<evidence type="ECO:0000256" key="7">
    <source>
        <dbReference type="ARBA" id="ARBA00023224"/>
    </source>
</evidence>
<dbReference type="STRING" id="50429.A0A2B4RFL8"/>
<dbReference type="Proteomes" id="UP000225706">
    <property type="component" value="Unassembled WGS sequence"/>
</dbReference>
<evidence type="ECO:0000256" key="6">
    <source>
        <dbReference type="ARBA" id="ARBA00023170"/>
    </source>
</evidence>
<dbReference type="EMBL" id="LSMT01000628">
    <property type="protein sequence ID" value="PFX15623.1"/>
    <property type="molecule type" value="Genomic_DNA"/>
</dbReference>
<keyword evidence="7 8" id="KW-0807">Transducer</keyword>
<evidence type="ECO:0000256" key="9">
    <source>
        <dbReference type="SAM" id="Phobius"/>
    </source>
</evidence>
<evidence type="ECO:0000256" key="3">
    <source>
        <dbReference type="ARBA" id="ARBA00022989"/>
    </source>
</evidence>
<dbReference type="PROSITE" id="PS50262">
    <property type="entry name" value="G_PROTEIN_RECEP_F1_2"/>
    <property type="match status" value="1"/>
</dbReference>
<keyword evidence="2 8" id="KW-0812">Transmembrane</keyword>
<keyword evidence="12" id="KW-1185">Reference proteome</keyword>
<feature type="transmembrane region" description="Helical" evidence="9">
    <location>
        <begin position="68"/>
        <end position="90"/>
    </location>
</feature>
<organism evidence="11 12">
    <name type="scientific">Stylophora pistillata</name>
    <name type="common">Smooth cauliflower coral</name>
    <dbReference type="NCBI Taxonomy" id="50429"/>
    <lineage>
        <taxon>Eukaryota</taxon>
        <taxon>Metazoa</taxon>
        <taxon>Cnidaria</taxon>
        <taxon>Anthozoa</taxon>
        <taxon>Hexacorallia</taxon>
        <taxon>Scleractinia</taxon>
        <taxon>Astrocoeniina</taxon>
        <taxon>Pocilloporidae</taxon>
        <taxon>Stylophora</taxon>
    </lineage>
</organism>
<dbReference type="OrthoDB" id="5975793at2759"/>
<dbReference type="PRINTS" id="PR00237">
    <property type="entry name" value="GPCRRHODOPSN"/>
</dbReference>
<comment type="subcellular location">
    <subcellularLocation>
        <location evidence="1">Membrane</location>
        <topology evidence="1">Multi-pass membrane protein</topology>
    </subcellularLocation>
</comment>
<keyword evidence="3 9" id="KW-1133">Transmembrane helix</keyword>
<feature type="transmembrane region" description="Helical" evidence="9">
    <location>
        <begin position="39"/>
        <end position="61"/>
    </location>
</feature>
<dbReference type="SUPFAM" id="SSF81321">
    <property type="entry name" value="Family A G protein-coupled receptor-like"/>
    <property type="match status" value="1"/>
</dbReference>
<dbReference type="InterPro" id="IPR000276">
    <property type="entry name" value="GPCR_Rhodpsn"/>
</dbReference>
<gene>
    <name evidence="11" type="primary">CCKBR</name>
    <name evidence="11" type="ORF">AWC38_SpisGene20146</name>
</gene>
<sequence length="157" mass="17062">MLGNTNNSSANNSSVNLLHGSESNDTNCGFTDGPAEVYITIHVVTLVVSLVGNILLIAAYVRMKEIIMLPIANMAASDLLTALVLMPRLIKSEFTGSNAFLIHGDFGTFLCKMSVFLSDISLSVSTQSLVFIAIERFLAIAYPIFYRKFAMDFASQP</sequence>
<feature type="domain" description="G-protein coupled receptors family 1 profile" evidence="10">
    <location>
        <begin position="49"/>
        <end position="157"/>
    </location>
</feature>
<dbReference type="Gene3D" id="1.20.1070.10">
    <property type="entry name" value="Rhodopsin 7-helix transmembrane proteins"/>
    <property type="match status" value="1"/>
</dbReference>
<dbReference type="AlphaFoldDB" id="A0A2B4RFL8"/>
<reference evidence="12" key="1">
    <citation type="journal article" date="2017" name="bioRxiv">
        <title>Comparative analysis of the genomes of Stylophora pistillata and Acropora digitifera provides evidence for extensive differences between species of corals.</title>
        <authorList>
            <person name="Voolstra C.R."/>
            <person name="Li Y."/>
            <person name="Liew Y.J."/>
            <person name="Baumgarten S."/>
            <person name="Zoccola D."/>
            <person name="Flot J.-F."/>
            <person name="Tambutte S."/>
            <person name="Allemand D."/>
            <person name="Aranda M."/>
        </authorList>
    </citation>
    <scope>NUCLEOTIDE SEQUENCE [LARGE SCALE GENOMIC DNA]</scope>
</reference>
<proteinExistence type="inferred from homology"/>
<protein>
    <submittedName>
        <fullName evidence="11">Gastrin/cholecystokinin type B receptor</fullName>
    </submittedName>
</protein>
<evidence type="ECO:0000259" key="10">
    <source>
        <dbReference type="PROSITE" id="PS50262"/>
    </source>
</evidence>
<dbReference type="PANTHER" id="PTHR24243">
    <property type="entry name" value="G-PROTEIN COUPLED RECEPTOR"/>
    <property type="match status" value="1"/>
</dbReference>
<evidence type="ECO:0000256" key="2">
    <source>
        <dbReference type="ARBA" id="ARBA00022692"/>
    </source>
</evidence>
<evidence type="ECO:0000313" key="11">
    <source>
        <dbReference type="EMBL" id="PFX15623.1"/>
    </source>
</evidence>
<dbReference type="PANTHER" id="PTHR24243:SF208">
    <property type="entry name" value="PYROKININ-1 RECEPTOR"/>
    <property type="match status" value="1"/>
</dbReference>
<dbReference type="InterPro" id="IPR017452">
    <property type="entry name" value="GPCR_Rhodpsn_7TM"/>
</dbReference>
<comment type="similarity">
    <text evidence="8">Belongs to the G-protein coupled receptor 1 family.</text>
</comment>
<evidence type="ECO:0000313" key="12">
    <source>
        <dbReference type="Proteomes" id="UP000225706"/>
    </source>
</evidence>
<keyword evidence="6 8" id="KW-0675">Receptor</keyword>
<evidence type="ECO:0000256" key="8">
    <source>
        <dbReference type="RuleBase" id="RU000688"/>
    </source>
</evidence>
<evidence type="ECO:0000256" key="1">
    <source>
        <dbReference type="ARBA" id="ARBA00004141"/>
    </source>
</evidence>
<feature type="transmembrane region" description="Helical" evidence="9">
    <location>
        <begin position="128"/>
        <end position="146"/>
    </location>
</feature>
<comment type="caution">
    <text evidence="11">The sequence shown here is derived from an EMBL/GenBank/DDBJ whole genome shotgun (WGS) entry which is preliminary data.</text>
</comment>
<accession>A0A2B4RFL8</accession>
<name>A0A2B4RFL8_STYPI</name>